<keyword evidence="2" id="KW-1185">Reference proteome</keyword>
<proteinExistence type="predicted"/>
<dbReference type="AlphaFoldDB" id="A0A9W4U2Y6"/>
<comment type="caution">
    <text evidence="1">The sequence shown here is derived from an EMBL/GenBank/DDBJ whole genome shotgun (WGS) entry which is preliminary data.</text>
</comment>
<name>A0A9W4U2Y6_9PLEO</name>
<organism evidence="1 2">
    <name type="scientific">Periconia digitata</name>
    <dbReference type="NCBI Taxonomy" id="1303443"/>
    <lineage>
        <taxon>Eukaryota</taxon>
        <taxon>Fungi</taxon>
        <taxon>Dikarya</taxon>
        <taxon>Ascomycota</taxon>
        <taxon>Pezizomycotina</taxon>
        <taxon>Dothideomycetes</taxon>
        <taxon>Pleosporomycetidae</taxon>
        <taxon>Pleosporales</taxon>
        <taxon>Massarineae</taxon>
        <taxon>Periconiaceae</taxon>
        <taxon>Periconia</taxon>
    </lineage>
</organism>
<gene>
    <name evidence="1" type="ORF">PDIGIT_LOCUS1149</name>
</gene>
<reference evidence="1" key="1">
    <citation type="submission" date="2023-01" db="EMBL/GenBank/DDBJ databases">
        <authorList>
            <person name="Van Ghelder C."/>
            <person name="Rancurel C."/>
        </authorList>
    </citation>
    <scope>NUCLEOTIDE SEQUENCE</scope>
    <source>
        <strain evidence="1">CNCM I-4278</strain>
    </source>
</reference>
<protein>
    <submittedName>
        <fullName evidence="1">Uncharacterized protein</fullName>
    </submittedName>
</protein>
<evidence type="ECO:0000313" key="2">
    <source>
        <dbReference type="Proteomes" id="UP001152607"/>
    </source>
</evidence>
<dbReference type="EMBL" id="CAOQHR010000001">
    <property type="protein sequence ID" value="CAI6255791.1"/>
    <property type="molecule type" value="Genomic_DNA"/>
</dbReference>
<sequence length="50" mass="5847">MQHSKPVSTVTYYQLFGLVYHLLVSAIHQSVESVDCFHPKHSFNPQDPWF</sequence>
<evidence type="ECO:0000313" key="1">
    <source>
        <dbReference type="EMBL" id="CAI6255791.1"/>
    </source>
</evidence>
<accession>A0A9W4U2Y6</accession>
<dbReference type="Proteomes" id="UP001152607">
    <property type="component" value="Unassembled WGS sequence"/>
</dbReference>